<feature type="transmembrane region" description="Helical" evidence="8">
    <location>
        <begin position="103"/>
        <end position="124"/>
    </location>
</feature>
<dbReference type="GO" id="GO:0005886">
    <property type="term" value="C:plasma membrane"/>
    <property type="evidence" value="ECO:0007669"/>
    <property type="project" value="UniProtKB-SubCell"/>
</dbReference>
<keyword evidence="4" id="KW-1003">Cell membrane</keyword>
<evidence type="ECO:0000313" key="10">
    <source>
        <dbReference type="EMBL" id="PWV93781.1"/>
    </source>
</evidence>
<keyword evidence="11" id="KW-1185">Reference proteome</keyword>
<keyword evidence="6 8" id="KW-1133">Transmembrane helix</keyword>
<feature type="transmembrane region" description="Helical" evidence="8">
    <location>
        <begin position="267"/>
        <end position="286"/>
    </location>
</feature>
<dbReference type="PANTHER" id="PTHR42718">
    <property type="entry name" value="MAJOR FACILITATOR SUPERFAMILY MULTIDRUG TRANSPORTER MFSC"/>
    <property type="match status" value="1"/>
</dbReference>
<dbReference type="InterPro" id="IPR036259">
    <property type="entry name" value="MFS_trans_sf"/>
</dbReference>
<name>A0A2V2YKP1_9BACL</name>
<feature type="transmembrane region" description="Helical" evidence="8">
    <location>
        <begin position="330"/>
        <end position="351"/>
    </location>
</feature>
<comment type="subcellular location">
    <subcellularLocation>
        <location evidence="1">Cell membrane</location>
        <topology evidence="1">Multi-pass membrane protein</topology>
    </subcellularLocation>
</comment>
<evidence type="ECO:0000256" key="6">
    <source>
        <dbReference type="ARBA" id="ARBA00022989"/>
    </source>
</evidence>
<dbReference type="InterPro" id="IPR011701">
    <property type="entry name" value="MFS"/>
</dbReference>
<dbReference type="AlphaFoldDB" id="A0A2V2YKP1"/>
<feature type="transmembrane region" description="Helical" evidence="8">
    <location>
        <begin position="357"/>
        <end position="381"/>
    </location>
</feature>
<dbReference type="Gene3D" id="1.20.1720.10">
    <property type="entry name" value="Multidrug resistance protein D"/>
    <property type="match status" value="1"/>
</dbReference>
<dbReference type="PRINTS" id="PR01036">
    <property type="entry name" value="TCRTETB"/>
</dbReference>
<evidence type="ECO:0000256" key="1">
    <source>
        <dbReference type="ARBA" id="ARBA00004651"/>
    </source>
</evidence>
<evidence type="ECO:0000256" key="2">
    <source>
        <dbReference type="ARBA" id="ARBA00008537"/>
    </source>
</evidence>
<dbReference type="InterPro" id="IPR020846">
    <property type="entry name" value="MFS_dom"/>
</dbReference>
<protein>
    <submittedName>
        <fullName evidence="10">EmrB/QacA subfamily drug resistance transporter</fullName>
    </submittedName>
</protein>
<comment type="similarity">
    <text evidence="2">Belongs to the major facilitator superfamily. EmrB family.</text>
</comment>
<organism evidence="10 11">
    <name type="scientific">Paenibacillus cellulosilyticus</name>
    <dbReference type="NCBI Taxonomy" id="375489"/>
    <lineage>
        <taxon>Bacteria</taxon>
        <taxon>Bacillati</taxon>
        <taxon>Bacillota</taxon>
        <taxon>Bacilli</taxon>
        <taxon>Bacillales</taxon>
        <taxon>Paenibacillaceae</taxon>
        <taxon>Paenibacillus</taxon>
    </lineage>
</organism>
<evidence type="ECO:0000259" key="9">
    <source>
        <dbReference type="PROSITE" id="PS50850"/>
    </source>
</evidence>
<sequence length="497" mass="52201">MMIARDNTKLIVCIVYVATMFMVAMDANVLNVALPAIGHDMGTAPSATGTINVGYMVSLAIMLTVAGWLGDRFGTKKIFVLALIVFTTSSVLCGLTADLGTLTLFRIIQGASGGLLTPVAMTILFRTFPPAERTKLSRYLVFPIAIAPALGPIIGGYCVDYLTWRWVFYVNLPIGIVAVLFAYFYLQDYKGQHTGRMDWTGFLLAALGIGGLVYALNSGFSAGWSNVSIIAALIIGAASTTALIVYELRVSSPMLQLRLLQERLFRTMMLISACTAAGLLGMLYVFPLLYQDALGASAFDSGLTTFPEALGLMIASQVVARSYHRFGPRLVITCGLISAAIGYGLLCSVTADTSPWLIRGLLLWCGFCLGHVVSSVQFAIFANIPPASMGGAAALFTVQNRLSSGIGLTLLVCILGALGAAGTGGEAASEPTALGAYHAALLSAAVLLLIACGLAQRIRKADVERTMKPRTKPVDESGAVGAAAGAGVAVQAKRTSP</sequence>
<keyword evidence="7 8" id="KW-0472">Membrane</keyword>
<evidence type="ECO:0000256" key="7">
    <source>
        <dbReference type="ARBA" id="ARBA00023136"/>
    </source>
</evidence>
<comment type="caution">
    <text evidence="10">The sequence shown here is derived from an EMBL/GenBank/DDBJ whole genome shotgun (WGS) entry which is preliminary data.</text>
</comment>
<dbReference type="Pfam" id="PF07690">
    <property type="entry name" value="MFS_1"/>
    <property type="match status" value="1"/>
</dbReference>
<evidence type="ECO:0000256" key="8">
    <source>
        <dbReference type="SAM" id="Phobius"/>
    </source>
</evidence>
<feature type="transmembrane region" description="Helical" evidence="8">
    <location>
        <begin position="402"/>
        <end position="422"/>
    </location>
</feature>
<feature type="transmembrane region" description="Helical" evidence="8">
    <location>
        <begin position="198"/>
        <end position="216"/>
    </location>
</feature>
<dbReference type="EMBL" id="QGTQ01000034">
    <property type="protein sequence ID" value="PWV93781.1"/>
    <property type="molecule type" value="Genomic_DNA"/>
</dbReference>
<keyword evidence="5 8" id="KW-0812">Transmembrane</keyword>
<accession>A0A2V2YKP1</accession>
<feature type="transmembrane region" description="Helical" evidence="8">
    <location>
        <begin position="12"/>
        <end position="33"/>
    </location>
</feature>
<feature type="domain" description="Major facilitator superfamily (MFS) profile" evidence="9">
    <location>
        <begin position="12"/>
        <end position="463"/>
    </location>
</feature>
<gene>
    <name evidence="10" type="ORF">DFQ01_13420</name>
</gene>
<evidence type="ECO:0000256" key="5">
    <source>
        <dbReference type="ARBA" id="ARBA00022692"/>
    </source>
</evidence>
<dbReference type="CDD" id="cd17503">
    <property type="entry name" value="MFS_LmrB_MDR_like"/>
    <property type="match status" value="1"/>
</dbReference>
<evidence type="ECO:0000256" key="4">
    <source>
        <dbReference type="ARBA" id="ARBA00022475"/>
    </source>
</evidence>
<evidence type="ECO:0000313" key="11">
    <source>
        <dbReference type="Proteomes" id="UP000246635"/>
    </source>
</evidence>
<feature type="transmembrane region" description="Helical" evidence="8">
    <location>
        <begin position="53"/>
        <end position="71"/>
    </location>
</feature>
<dbReference type="SUPFAM" id="SSF103473">
    <property type="entry name" value="MFS general substrate transporter"/>
    <property type="match status" value="1"/>
</dbReference>
<dbReference type="NCBIfam" id="TIGR00711">
    <property type="entry name" value="efflux_EmrB"/>
    <property type="match status" value="1"/>
</dbReference>
<feature type="transmembrane region" description="Helical" evidence="8">
    <location>
        <begin position="222"/>
        <end position="246"/>
    </location>
</feature>
<proteinExistence type="inferred from homology"/>
<dbReference type="Gene3D" id="1.20.1250.20">
    <property type="entry name" value="MFS general substrate transporter like domains"/>
    <property type="match status" value="1"/>
</dbReference>
<feature type="transmembrane region" description="Helical" evidence="8">
    <location>
        <begin position="434"/>
        <end position="455"/>
    </location>
</feature>
<dbReference type="InterPro" id="IPR004638">
    <property type="entry name" value="EmrB-like"/>
</dbReference>
<reference evidence="10 11" key="1">
    <citation type="submission" date="2018-05" db="EMBL/GenBank/DDBJ databases">
        <title>Genomic Encyclopedia of Type Strains, Phase III (KMG-III): the genomes of soil and plant-associated and newly described type strains.</title>
        <authorList>
            <person name="Whitman W."/>
        </authorList>
    </citation>
    <scope>NUCLEOTIDE SEQUENCE [LARGE SCALE GENOMIC DNA]</scope>
    <source>
        <strain evidence="10 11">CECT 5696</strain>
    </source>
</reference>
<keyword evidence="3" id="KW-0813">Transport</keyword>
<feature type="transmembrane region" description="Helical" evidence="8">
    <location>
        <begin position="136"/>
        <end position="154"/>
    </location>
</feature>
<dbReference type="Proteomes" id="UP000246635">
    <property type="component" value="Unassembled WGS sequence"/>
</dbReference>
<feature type="transmembrane region" description="Helical" evidence="8">
    <location>
        <begin position="306"/>
        <end position="323"/>
    </location>
</feature>
<feature type="transmembrane region" description="Helical" evidence="8">
    <location>
        <begin position="78"/>
        <end position="97"/>
    </location>
</feature>
<dbReference type="PROSITE" id="PS50850">
    <property type="entry name" value="MFS"/>
    <property type="match status" value="1"/>
</dbReference>
<dbReference type="PANTHER" id="PTHR42718:SF9">
    <property type="entry name" value="MAJOR FACILITATOR SUPERFAMILY MULTIDRUG TRANSPORTER MFSC"/>
    <property type="match status" value="1"/>
</dbReference>
<evidence type="ECO:0000256" key="3">
    <source>
        <dbReference type="ARBA" id="ARBA00022448"/>
    </source>
</evidence>
<dbReference type="GO" id="GO:0022857">
    <property type="term" value="F:transmembrane transporter activity"/>
    <property type="evidence" value="ECO:0007669"/>
    <property type="project" value="InterPro"/>
</dbReference>
<feature type="transmembrane region" description="Helical" evidence="8">
    <location>
        <begin position="166"/>
        <end position="186"/>
    </location>
</feature>